<dbReference type="GO" id="GO:0060090">
    <property type="term" value="F:molecular adaptor activity"/>
    <property type="evidence" value="ECO:0007669"/>
    <property type="project" value="TreeGrafter"/>
</dbReference>
<dbReference type="InterPro" id="IPR036770">
    <property type="entry name" value="Ankyrin_rpt-contain_sf"/>
</dbReference>
<protein>
    <submittedName>
        <fullName evidence="4">Uncharacterized protein</fullName>
    </submittedName>
</protein>
<feature type="non-terminal residue" evidence="4">
    <location>
        <position position="1"/>
    </location>
</feature>
<evidence type="ECO:0000256" key="2">
    <source>
        <dbReference type="ARBA" id="ARBA00022803"/>
    </source>
</evidence>
<keyword evidence="1" id="KW-0677">Repeat</keyword>
<evidence type="ECO:0000256" key="3">
    <source>
        <dbReference type="PROSITE-ProRule" id="PRU00339"/>
    </source>
</evidence>
<proteinExistence type="predicted"/>
<gene>
    <name evidence="4" type="ORF">GSLYS_00012547001</name>
</gene>
<dbReference type="Gene3D" id="1.25.40.10">
    <property type="entry name" value="Tetratricopeptide repeat domain"/>
    <property type="match status" value="2"/>
</dbReference>
<sequence>GKYQDAFHDALQCVHFNASYSKGYWRASQALRGLGKYAEAASHLLKMLSLFQPSDDDFVCFMSELAILITFIKSAKEWSLCEQFNVFTTESLPIWRRIIKCLSDHDEYEAIGILTMGSYYKPEIPETVLHKMADIPGLTYNFVNVGKMLKYLTEKEGTKAWHLKLAEFMLKREADIKTIAEGFSKPLLVAVTQLSMEAEVPSFLSLAWDKLTPAQYDDADQEGSTAMHMYARSLKRSKNNGIVILNDLLNHGCLTTLKDNSGKLPVDYIPDSEMVRKMLLNAASKSDNGAMLNRLQKLQEEGNAAVKKNECDKAVAIYNRALTIAEEFKVQSKLPVLYSNLAAVYIKLGHYREALRAANMSLQYDATFTKSYFRKGQALYQLKEFSGACESYISGFNMAQDFSFKQKFTEEASSLLGHIPEKKRYQLLPRMRHMLVGGWLKLVEMLSQNKLWDVVNILFLGPPYYEPVGAPGVKIGIMGQESARSAVLSTVFEILRDKPSWNVPLLVKTLLIQGASPESLVNSEETCFHAAVKFCIRTLDTQVLKWILQRDVENKIISALDSRSQTP</sequence>
<dbReference type="GO" id="GO:0016020">
    <property type="term" value="C:membrane"/>
    <property type="evidence" value="ECO:0007669"/>
    <property type="project" value="TreeGrafter"/>
</dbReference>
<accession>A0AAV2HY80</accession>
<dbReference type="PROSITE" id="PS50005">
    <property type="entry name" value="TPR"/>
    <property type="match status" value="1"/>
</dbReference>
<dbReference type="GO" id="GO:0072380">
    <property type="term" value="C:TRC complex"/>
    <property type="evidence" value="ECO:0007669"/>
    <property type="project" value="TreeGrafter"/>
</dbReference>
<dbReference type="SMART" id="SM00028">
    <property type="entry name" value="TPR"/>
    <property type="match status" value="4"/>
</dbReference>
<dbReference type="EMBL" id="CAXITT010000310">
    <property type="protein sequence ID" value="CAL1538726.1"/>
    <property type="molecule type" value="Genomic_DNA"/>
</dbReference>
<organism evidence="4 5">
    <name type="scientific">Lymnaea stagnalis</name>
    <name type="common">Great pond snail</name>
    <name type="synonym">Helix stagnalis</name>
    <dbReference type="NCBI Taxonomy" id="6523"/>
    <lineage>
        <taxon>Eukaryota</taxon>
        <taxon>Metazoa</taxon>
        <taxon>Spiralia</taxon>
        <taxon>Lophotrochozoa</taxon>
        <taxon>Mollusca</taxon>
        <taxon>Gastropoda</taxon>
        <taxon>Heterobranchia</taxon>
        <taxon>Euthyneura</taxon>
        <taxon>Panpulmonata</taxon>
        <taxon>Hygrophila</taxon>
        <taxon>Lymnaeoidea</taxon>
        <taxon>Lymnaeidae</taxon>
        <taxon>Lymnaea</taxon>
    </lineage>
</organism>
<feature type="repeat" description="TPR" evidence="3">
    <location>
        <begin position="335"/>
        <end position="368"/>
    </location>
</feature>
<dbReference type="InterPro" id="IPR019734">
    <property type="entry name" value="TPR_rpt"/>
</dbReference>
<dbReference type="GO" id="GO:0006620">
    <property type="term" value="P:post-translational protein targeting to endoplasmic reticulum membrane"/>
    <property type="evidence" value="ECO:0007669"/>
    <property type="project" value="TreeGrafter"/>
</dbReference>
<dbReference type="PANTHER" id="PTHR45831">
    <property type="entry name" value="LD24721P"/>
    <property type="match status" value="1"/>
</dbReference>
<dbReference type="InterPro" id="IPR011990">
    <property type="entry name" value="TPR-like_helical_dom_sf"/>
</dbReference>
<evidence type="ECO:0000313" key="5">
    <source>
        <dbReference type="Proteomes" id="UP001497497"/>
    </source>
</evidence>
<dbReference type="Proteomes" id="UP001497497">
    <property type="component" value="Unassembled WGS sequence"/>
</dbReference>
<feature type="non-terminal residue" evidence="4">
    <location>
        <position position="567"/>
    </location>
</feature>
<dbReference type="SUPFAM" id="SSF48452">
    <property type="entry name" value="TPR-like"/>
    <property type="match status" value="2"/>
</dbReference>
<name>A0AAV2HY80_LYMST</name>
<dbReference type="PANTHER" id="PTHR45831:SF2">
    <property type="entry name" value="LD24721P"/>
    <property type="match status" value="1"/>
</dbReference>
<keyword evidence="2 3" id="KW-0802">TPR repeat</keyword>
<dbReference type="Gene3D" id="1.25.40.20">
    <property type="entry name" value="Ankyrin repeat-containing domain"/>
    <property type="match status" value="1"/>
</dbReference>
<dbReference type="AlphaFoldDB" id="A0AAV2HY80"/>
<dbReference type="InterPro" id="IPR047150">
    <property type="entry name" value="SGT"/>
</dbReference>
<reference evidence="4 5" key="1">
    <citation type="submission" date="2024-04" db="EMBL/GenBank/DDBJ databases">
        <authorList>
            <consortium name="Genoscope - CEA"/>
            <person name="William W."/>
        </authorList>
    </citation>
    <scope>NUCLEOTIDE SEQUENCE [LARGE SCALE GENOMIC DNA]</scope>
</reference>
<keyword evidence="5" id="KW-1185">Reference proteome</keyword>
<evidence type="ECO:0000256" key="1">
    <source>
        <dbReference type="ARBA" id="ARBA00022737"/>
    </source>
</evidence>
<evidence type="ECO:0000313" key="4">
    <source>
        <dbReference type="EMBL" id="CAL1538726.1"/>
    </source>
</evidence>
<comment type="caution">
    <text evidence="4">The sequence shown here is derived from an EMBL/GenBank/DDBJ whole genome shotgun (WGS) entry which is preliminary data.</text>
</comment>